<reference evidence="2 3" key="1">
    <citation type="submission" date="2015-11" db="EMBL/GenBank/DDBJ databases">
        <title>Draft Genome Sequence of the Type Strain Trueperella bernardiae LCDC 89-0504T, Isolated from Blood Culture.</title>
        <authorList>
            <person name="Bernier A.-M."/>
            <person name="Bernard K."/>
        </authorList>
    </citation>
    <scope>NUCLEOTIDE SEQUENCE [LARGE SCALE GENOMIC DNA]</scope>
    <source>
        <strain evidence="2 3">LCDC 89-0504</strain>
    </source>
</reference>
<proteinExistence type="predicted"/>
<evidence type="ECO:0000256" key="1">
    <source>
        <dbReference type="SAM" id="MobiDB-lite"/>
    </source>
</evidence>
<name>A0A0W1KKV0_9ACTO</name>
<evidence type="ECO:0000313" key="3">
    <source>
        <dbReference type="Proteomes" id="UP000054404"/>
    </source>
</evidence>
<dbReference type="OrthoDB" id="3268750at2"/>
<organism evidence="2 3">
    <name type="scientific">Trueperella bernardiae</name>
    <dbReference type="NCBI Taxonomy" id="59561"/>
    <lineage>
        <taxon>Bacteria</taxon>
        <taxon>Bacillati</taxon>
        <taxon>Actinomycetota</taxon>
        <taxon>Actinomycetes</taxon>
        <taxon>Actinomycetales</taxon>
        <taxon>Actinomycetaceae</taxon>
        <taxon>Trueperella</taxon>
    </lineage>
</organism>
<dbReference type="Pfam" id="PF09481">
    <property type="entry name" value="CRISPR_Cse1"/>
    <property type="match status" value="1"/>
</dbReference>
<dbReference type="STRING" id="59561.AQZ59_00562"/>
<gene>
    <name evidence="2" type="ORF">AQZ59_00562</name>
</gene>
<protein>
    <submittedName>
        <fullName evidence="2">CRISPR-associated protein Cse1</fullName>
    </submittedName>
</protein>
<keyword evidence="3" id="KW-1185">Reference proteome</keyword>
<dbReference type="Proteomes" id="UP000054404">
    <property type="component" value="Unassembled WGS sequence"/>
</dbReference>
<sequence>MGDNALSEVAWIHRQDGRATVRDTLLNAHKPDCKLDLSLPGFAVSSQLRILTHVLAVTFRHLEHTSGEARYKQVIHILENGIPAGAVDGAIADLDAGAHLFNPVHPFLQRPPLPEQKKNDTGRRIGPNNDPVTKLLPSKLSEEGKDFWNLGFAGTGRLPLHEAVLHIAVFYCFYPAENTRYDGDKCEMGAPGFRFVGKDNTATEVVWWGETLLETLFYMTPSSWVAGAGLPAWADRTGTQSQEDNDMHPLWKASWSSNSAVCCWEEGELAGVRRGGVPSNWLPRGVAKGTGKEAKDSRKAWWDLRNLSDPFYLYRDGKMVRVDFGRDATQLAVEWAANLNISLAREHARTSILIPGSTLLASDPRLMFIRHQIGGEPGSLSIRASSVFMPDDSVWSFNLGEEFVEAVADEAKFIQSLLKFVVAPFRRSGVGDRQAAAKNQVPNVLDPLKNQRADAASAFWRSIHDVYADLIAATQDGLEIPPEVYWRGRDAALAAFDFVTTPHIGQYPAQISHSRSRLDSLLRGLVNQRISPVNASEGDDDE</sequence>
<feature type="region of interest" description="Disordered" evidence="1">
    <location>
        <begin position="109"/>
        <end position="132"/>
    </location>
</feature>
<accession>A0A0W1KKV0</accession>
<dbReference type="InterPro" id="IPR013381">
    <property type="entry name" value="CRISPR-assoc_prot_Cse1"/>
</dbReference>
<dbReference type="EMBL" id="LNIZ01000002">
    <property type="protein sequence ID" value="KTF04578.1"/>
    <property type="molecule type" value="Genomic_DNA"/>
</dbReference>
<evidence type="ECO:0000313" key="2">
    <source>
        <dbReference type="EMBL" id="KTF04578.1"/>
    </source>
</evidence>
<dbReference type="AlphaFoldDB" id="A0A0W1KKV0"/>
<comment type="caution">
    <text evidence="2">The sequence shown here is derived from an EMBL/GenBank/DDBJ whole genome shotgun (WGS) entry which is preliminary data.</text>
</comment>
<dbReference type="PATRIC" id="fig|59561.3.peg.554"/>
<dbReference type="RefSeq" id="WP_062612946.1">
    <property type="nucleotide sequence ID" value="NZ_LNIZ01000002.1"/>
</dbReference>